<organism evidence="1 2">
    <name type="scientific">Canna indica</name>
    <name type="common">Indian-shot</name>
    <dbReference type="NCBI Taxonomy" id="4628"/>
    <lineage>
        <taxon>Eukaryota</taxon>
        <taxon>Viridiplantae</taxon>
        <taxon>Streptophyta</taxon>
        <taxon>Embryophyta</taxon>
        <taxon>Tracheophyta</taxon>
        <taxon>Spermatophyta</taxon>
        <taxon>Magnoliopsida</taxon>
        <taxon>Liliopsida</taxon>
        <taxon>Zingiberales</taxon>
        <taxon>Cannaceae</taxon>
        <taxon>Canna</taxon>
    </lineage>
</organism>
<evidence type="ECO:0000313" key="2">
    <source>
        <dbReference type="Proteomes" id="UP001327560"/>
    </source>
</evidence>
<evidence type="ECO:0000313" key="1">
    <source>
        <dbReference type="EMBL" id="WOL17852.1"/>
    </source>
</evidence>
<sequence>MNSTGAPSAFITTAEVNRRNTSEFPTQKANWDKNTNNNISNENVSVNNVDSLQTEHSLDDRNVCRIFCDAAWLNEDKATGIGFQIYEKNNRDSQNYLSFMLAVDPLSAELWAIWLSLVKARQMNIKHIKVFFRLSQSSQYSI</sequence>
<name>A0AAQ3L6L4_9LILI</name>
<accession>A0AAQ3L6L4</accession>
<dbReference type="InterPro" id="IPR036397">
    <property type="entry name" value="RNaseH_sf"/>
</dbReference>
<dbReference type="EMBL" id="CP136897">
    <property type="protein sequence ID" value="WOL17852.1"/>
    <property type="molecule type" value="Genomic_DNA"/>
</dbReference>
<dbReference type="AlphaFoldDB" id="A0AAQ3L6L4"/>
<dbReference type="Proteomes" id="UP001327560">
    <property type="component" value="Chromosome 8"/>
</dbReference>
<dbReference type="Gene3D" id="3.30.420.10">
    <property type="entry name" value="Ribonuclease H-like superfamily/Ribonuclease H"/>
    <property type="match status" value="1"/>
</dbReference>
<gene>
    <name evidence="1" type="ORF">Cni_G26645</name>
</gene>
<protein>
    <submittedName>
        <fullName evidence="1">Uncharacterized protein</fullName>
    </submittedName>
</protein>
<dbReference type="GO" id="GO:0003676">
    <property type="term" value="F:nucleic acid binding"/>
    <property type="evidence" value="ECO:0007669"/>
    <property type="project" value="InterPro"/>
</dbReference>
<proteinExistence type="predicted"/>
<keyword evidence="2" id="KW-1185">Reference proteome</keyword>
<reference evidence="1 2" key="1">
    <citation type="submission" date="2023-10" db="EMBL/GenBank/DDBJ databases">
        <title>Chromosome-scale genome assembly provides insights into flower coloration mechanisms of Canna indica.</title>
        <authorList>
            <person name="Li C."/>
        </authorList>
    </citation>
    <scope>NUCLEOTIDE SEQUENCE [LARGE SCALE GENOMIC DNA]</scope>
    <source>
        <tissue evidence="1">Flower</tissue>
    </source>
</reference>